<dbReference type="EMBL" id="CP029077">
    <property type="protein sequence ID" value="QED23532.1"/>
    <property type="molecule type" value="Genomic_DNA"/>
</dbReference>
<evidence type="ECO:0000313" key="2">
    <source>
        <dbReference type="EMBL" id="QED23532.1"/>
    </source>
</evidence>
<feature type="region of interest" description="Disordered" evidence="1">
    <location>
        <begin position="1"/>
        <end position="24"/>
    </location>
</feature>
<proteinExistence type="predicted"/>
<protein>
    <submittedName>
        <fullName evidence="2">Uncharacterized protein</fullName>
    </submittedName>
</protein>
<feature type="compositionally biased region" description="Polar residues" evidence="1">
    <location>
        <begin position="10"/>
        <end position="22"/>
    </location>
</feature>
<gene>
    <name evidence="2" type="ORF">Deia_00742</name>
</gene>
<sequence>MFPKLERKNNNMPQITQNNTQTKSEDWYSDITQKLPNNPIDFNVTESQKTTIILT</sequence>
<evidence type="ECO:0000313" key="3">
    <source>
        <dbReference type="Proteomes" id="UP000321934"/>
    </source>
</evidence>
<dbReference type="Proteomes" id="UP000321934">
    <property type="component" value="Chromosome"/>
</dbReference>
<keyword evidence="3" id="KW-1185">Reference proteome</keyword>
<name>A0A5B8XDZ7_9RICK</name>
<accession>A0A5B8XDZ7</accession>
<reference evidence="2 3" key="1">
    <citation type="journal article" date="2019" name="ISME J.">
        <title>Deianiraea, an extracellular bacterium associated with the ciliate Paramecium, suggests an alternative scenario for the evolution of Rickettsiales.</title>
        <authorList>
            <person name="Castelli M."/>
            <person name="Sabaneyeva E."/>
            <person name="Lanzoni O."/>
            <person name="Lebedeva N."/>
            <person name="Floriano A.M."/>
            <person name="Gaiarsa S."/>
            <person name="Benken K."/>
            <person name="Modeo L."/>
            <person name="Bandi C."/>
            <person name="Potekhin A."/>
            <person name="Sassera D."/>
            <person name="Petroni G."/>
        </authorList>
    </citation>
    <scope>NUCLEOTIDE SEQUENCE [LARGE SCALE GENOMIC DNA]</scope>
    <source>
        <strain evidence="2">CyL4-1</strain>
    </source>
</reference>
<evidence type="ECO:0000256" key="1">
    <source>
        <dbReference type="SAM" id="MobiDB-lite"/>
    </source>
</evidence>
<organism evidence="2 3">
    <name type="scientific">Candidatus Deianiraea vastatrix</name>
    <dbReference type="NCBI Taxonomy" id="2163644"/>
    <lineage>
        <taxon>Bacteria</taxon>
        <taxon>Pseudomonadati</taxon>
        <taxon>Pseudomonadota</taxon>
        <taxon>Alphaproteobacteria</taxon>
        <taxon>Rickettsiales</taxon>
        <taxon>Candidatus Deianiraeaceae</taxon>
        <taxon>Candidatus Deianiraea</taxon>
    </lineage>
</organism>
<dbReference type="AlphaFoldDB" id="A0A5B8XDZ7"/>